<dbReference type="SUPFAM" id="SSF81606">
    <property type="entry name" value="PP2C-like"/>
    <property type="match status" value="1"/>
</dbReference>
<dbReference type="GO" id="GO:0046872">
    <property type="term" value="F:metal ion binding"/>
    <property type="evidence" value="ECO:0007669"/>
    <property type="project" value="UniProtKB-KW"/>
</dbReference>
<dbReference type="Gene3D" id="3.60.40.10">
    <property type="entry name" value="PPM-type phosphatase domain"/>
    <property type="match status" value="1"/>
</dbReference>
<dbReference type="OrthoDB" id="416093at2759"/>
<evidence type="ECO:0000313" key="7">
    <source>
        <dbReference type="Proteomes" id="UP000316759"/>
    </source>
</evidence>
<dbReference type="CDD" id="cd00143">
    <property type="entry name" value="PP2Cc"/>
    <property type="match status" value="1"/>
</dbReference>
<evidence type="ECO:0000256" key="1">
    <source>
        <dbReference type="ARBA" id="ARBA00022723"/>
    </source>
</evidence>
<name>A0A504YYU3_FASGI</name>
<reference evidence="6 7" key="1">
    <citation type="submission" date="2019-04" db="EMBL/GenBank/DDBJ databases">
        <title>Annotation for the trematode Fasciola gigantica.</title>
        <authorList>
            <person name="Choi Y.-J."/>
        </authorList>
    </citation>
    <scope>NUCLEOTIDE SEQUENCE [LARGE SCALE GENOMIC DNA]</scope>
    <source>
        <strain evidence="6">Uganda_cow_1</strain>
    </source>
</reference>
<keyword evidence="1" id="KW-0479">Metal-binding</keyword>
<dbReference type="InterPro" id="IPR036457">
    <property type="entry name" value="PPM-type-like_dom_sf"/>
</dbReference>
<evidence type="ECO:0000259" key="5">
    <source>
        <dbReference type="PROSITE" id="PS51746"/>
    </source>
</evidence>
<accession>A0A504YYU3</accession>
<organism evidence="6 7">
    <name type="scientific">Fasciola gigantica</name>
    <name type="common">Giant liver fluke</name>
    <dbReference type="NCBI Taxonomy" id="46835"/>
    <lineage>
        <taxon>Eukaryota</taxon>
        <taxon>Metazoa</taxon>
        <taxon>Spiralia</taxon>
        <taxon>Lophotrochozoa</taxon>
        <taxon>Platyhelminthes</taxon>
        <taxon>Trematoda</taxon>
        <taxon>Digenea</taxon>
        <taxon>Plagiorchiida</taxon>
        <taxon>Echinostomata</taxon>
        <taxon>Echinostomatoidea</taxon>
        <taxon>Fasciolidae</taxon>
        <taxon>Fasciola</taxon>
    </lineage>
</organism>
<comment type="similarity">
    <text evidence="4">Belongs to the PP2C family.</text>
</comment>
<dbReference type="PROSITE" id="PS01032">
    <property type="entry name" value="PPM_1"/>
    <property type="match status" value="1"/>
</dbReference>
<evidence type="ECO:0000256" key="3">
    <source>
        <dbReference type="ARBA" id="ARBA00022912"/>
    </source>
</evidence>
<gene>
    <name evidence="6" type="ORF">FGIG_00238</name>
</gene>
<keyword evidence="2 4" id="KW-0378">Hydrolase</keyword>
<dbReference type="EMBL" id="SUNJ01002929">
    <property type="protein sequence ID" value="TPP65626.1"/>
    <property type="molecule type" value="Genomic_DNA"/>
</dbReference>
<dbReference type="InterPro" id="IPR000222">
    <property type="entry name" value="PP2C_BS"/>
</dbReference>
<dbReference type="Proteomes" id="UP000316759">
    <property type="component" value="Unassembled WGS sequence"/>
</dbReference>
<dbReference type="GO" id="GO:0004722">
    <property type="term" value="F:protein serine/threonine phosphatase activity"/>
    <property type="evidence" value="ECO:0007669"/>
    <property type="project" value="InterPro"/>
</dbReference>
<dbReference type="PANTHER" id="PTHR47992">
    <property type="entry name" value="PROTEIN PHOSPHATASE"/>
    <property type="match status" value="1"/>
</dbReference>
<dbReference type="STRING" id="46835.A0A504YYU3"/>
<keyword evidence="3 4" id="KW-0904">Protein phosphatase</keyword>
<dbReference type="SMART" id="SM00332">
    <property type="entry name" value="PP2Cc"/>
    <property type="match status" value="1"/>
</dbReference>
<proteinExistence type="inferred from homology"/>
<feature type="domain" description="PPM-type phosphatase" evidence="5">
    <location>
        <begin position="73"/>
        <end position="354"/>
    </location>
</feature>
<dbReference type="SMART" id="SM00331">
    <property type="entry name" value="PP2C_SIG"/>
    <property type="match status" value="1"/>
</dbReference>
<evidence type="ECO:0000313" key="6">
    <source>
        <dbReference type="EMBL" id="TPP65626.1"/>
    </source>
</evidence>
<comment type="caution">
    <text evidence="6">The sequence shown here is derived from an EMBL/GenBank/DDBJ whole genome shotgun (WGS) entry which is preliminary data.</text>
</comment>
<sequence length="360" mass="38972">MALCTSTKFQSFSKWVACSVFSIGQRFDHCSGRREVGQALGNILQQSNALQLPLDNEESIEQGTLIPRIDLCHIGSASVLGRRQMNEDRLLACRLSSHHLLLGMFDGHGGCAAADFSRALFPGCVRSCLSALRNSTRQSFRDLPPDSFERVLGYAFLQVNNLMSRHFFHYAPVRERTWSGTTATVVLLLHSQQLIVGHVGDSRALICRRGRVQPLTVNHDPSSVVPLTDILKEDDGGGITEPERIVACGGMVIPNSLGVPVVNGRLGMTRSLGDAELKAYGVSAKPHLTSLTVRHSRASFLALVSDGVTHVMSDEEIASSVAACRTPQDAAKFLVECALQYGSNDNASALIVPFGSWGKS</sequence>
<dbReference type="InterPro" id="IPR001932">
    <property type="entry name" value="PPM-type_phosphatase-like_dom"/>
</dbReference>
<keyword evidence="7" id="KW-1185">Reference proteome</keyword>
<evidence type="ECO:0000256" key="2">
    <source>
        <dbReference type="ARBA" id="ARBA00022801"/>
    </source>
</evidence>
<dbReference type="AlphaFoldDB" id="A0A504YYU3"/>
<evidence type="ECO:0000256" key="4">
    <source>
        <dbReference type="RuleBase" id="RU003465"/>
    </source>
</evidence>
<dbReference type="PROSITE" id="PS51746">
    <property type="entry name" value="PPM_2"/>
    <property type="match status" value="1"/>
</dbReference>
<protein>
    <submittedName>
        <fullName evidence="6">Protein phosphatase 1K mitochondrial</fullName>
    </submittedName>
</protein>
<dbReference type="Pfam" id="PF00481">
    <property type="entry name" value="PP2C"/>
    <property type="match status" value="1"/>
</dbReference>
<dbReference type="InterPro" id="IPR015655">
    <property type="entry name" value="PP2C"/>
</dbReference>